<dbReference type="KEGG" id="bayd:BSPP4475_05515"/>
<keyword evidence="2" id="KW-1185">Reference proteome</keyword>
<sequence>MKLTYALLKKCQADLEMFALSTKDKQAKQVYEKDAEHLQRVIDQVKPFLTQ</sequence>
<reference evidence="1" key="1">
    <citation type="submission" date="2023-07" db="EMBL/GenBank/DDBJ databases">
        <authorList>
            <person name="Ivanov I."/>
            <person name="Teneva D."/>
            <person name="Stoikov I."/>
        </authorList>
    </citation>
    <scope>NUCLEOTIDE SEQUENCE</scope>
    <source>
        <strain evidence="1">4475</strain>
    </source>
</reference>
<dbReference type="Proteomes" id="UP001189619">
    <property type="component" value="Chromosome"/>
</dbReference>
<dbReference type="AlphaFoldDB" id="A0AA48M8X6"/>
<accession>A0AA48M8X6</accession>
<name>A0AA48M8X6_9BACL</name>
<evidence type="ECO:0000313" key="1">
    <source>
        <dbReference type="EMBL" id="CAJ1001770.1"/>
    </source>
</evidence>
<dbReference type="EMBL" id="OY569118">
    <property type="protein sequence ID" value="CAJ1001770.1"/>
    <property type="molecule type" value="Genomic_DNA"/>
</dbReference>
<protein>
    <submittedName>
        <fullName evidence="1">Uncharacterized protein</fullName>
    </submittedName>
</protein>
<dbReference type="InterPro" id="IPR012452">
    <property type="entry name" value="DUF1657"/>
</dbReference>
<evidence type="ECO:0000313" key="2">
    <source>
        <dbReference type="Proteomes" id="UP001189619"/>
    </source>
</evidence>
<proteinExistence type="predicted"/>
<gene>
    <name evidence="1" type="ORF">BSPP4475_05515</name>
</gene>
<dbReference type="Pfam" id="PF07870">
    <property type="entry name" value="DUF1657"/>
    <property type="match status" value="1"/>
</dbReference>
<organism evidence="1 2">
    <name type="scientific">Brevibacillus aydinogluensis</name>
    <dbReference type="NCBI Taxonomy" id="927786"/>
    <lineage>
        <taxon>Bacteria</taxon>
        <taxon>Bacillati</taxon>
        <taxon>Bacillota</taxon>
        <taxon>Bacilli</taxon>
        <taxon>Bacillales</taxon>
        <taxon>Paenibacillaceae</taxon>
        <taxon>Brevibacillus</taxon>
    </lineage>
</organism>